<feature type="domain" description="FAD/NAD(P)-binding" evidence="9">
    <location>
        <begin position="4"/>
        <end position="306"/>
    </location>
</feature>
<evidence type="ECO:0000256" key="4">
    <source>
        <dbReference type="ARBA" id="ARBA00022827"/>
    </source>
</evidence>
<dbReference type="Pfam" id="PF02852">
    <property type="entry name" value="Pyr_redox_dim"/>
    <property type="match status" value="1"/>
</dbReference>
<dbReference type="SUPFAM" id="SSF55424">
    <property type="entry name" value="FAD/NAD-linked reductases, dimerisation (C-terminal) domain"/>
    <property type="match status" value="1"/>
</dbReference>
<evidence type="ECO:0000256" key="2">
    <source>
        <dbReference type="ARBA" id="ARBA00009130"/>
    </source>
</evidence>
<evidence type="ECO:0000256" key="7">
    <source>
        <dbReference type="ARBA" id="ARBA00023284"/>
    </source>
</evidence>
<comment type="caution">
    <text evidence="10">The sequence shown here is derived from an EMBL/GenBank/DDBJ whole genome shotgun (WGS) entry which is preliminary data.</text>
</comment>
<keyword evidence="3" id="KW-0285">Flavoprotein</keyword>
<keyword evidence="11" id="KW-1185">Reference proteome</keyword>
<dbReference type="Proteomes" id="UP000050920">
    <property type="component" value="Unassembled WGS sequence"/>
</dbReference>
<evidence type="ECO:0000256" key="5">
    <source>
        <dbReference type="ARBA" id="ARBA00023002"/>
    </source>
</evidence>
<keyword evidence="7" id="KW-0676">Redox-active center</keyword>
<evidence type="ECO:0000259" key="9">
    <source>
        <dbReference type="Pfam" id="PF07992"/>
    </source>
</evidence>
<dbReference type="AlphaFoldDB" id="A0A0R2NQN5"/>
<evidence type="ECO:0000259" key="8">
    <source>
        <dbReference type="Pfam" id="PF02852"/>
    </source>
</evidence>
<keyword evidence="4" id="KW-0274">FAD</keyword>
<evidence type="ECO:0000313" key="11">
    <source>
        <dbReference type="Proteomes" id="UP000050920"/>
    </source>
</evidence>
<sequence length="453" mass="49524">MFLMKVIVIGCTHAGTAAVNQILATDPNTEVTIYERNDNVSFLSCGIALYLGGEVADPQGLFYSSPDQLAKLGATVHMQHDVTDINTDAHEVTVTDMVSGEVKTDHYDKLVVTTGSWPVIPPIDGIKNPNVYLCKNWSHAQKLWEDAKDAKRVIVIGGGYIGTELVEAYQKQGKEVTLIDGLPRILNKYLDKDYTDRIQQDFVDHGIKLALGQMVKGFSGEDEVTVTTDQGSYTADMAILCVGFRPNTGLLKGKVDMNANGSIKTNDYMQTSDPDIYGAGDSVAVHYNPTHKDAYIPLATNAVRQGTLVGMNIFKPTRKYMGTQSTSGLQLFGKTIVSSGMTLEHAQAEGLPAAAVTVEDNYRPEFMPTTTPVLMQLVYNPETRAILGAQFMSNYDVSQSANTISVMIQNENTIDDLGFVDMFFQPIYDRPFNYLNILGQAAIAQAAKAEVTE</sequence>
<keyword evidence="6" id="KW-0558">Oxidation</keyword>
<dbReference type="GO" id="GO:0016491">
    <property type="term" value="F:oxidoreductase activity"/>
    <property type="evidence" value="ECO:0007669"/>
    <property type="project" value="UniProtKB-KW"/>
</dbReference>
<dbReference type="InterPro" id="IPR023753">
    <property type="entry name" value="FAD/NAD-binding_dom"/>
</dbReference>
<comment type="cofactor">
    <cofactor evidence="1">
        <name>FAD</name>
        <dbReference type="ChEBI" id="CHEBI:57692"/>
    </cofactor>
</comment>
<feature type="domain" description="Pyridine nucleotide-disulphide oxidoreductase dimerisation" evidence="8">
    <location>
        <begin position="336"/>
        <end position="427"/>
    </location>
</feature>
<dbReference type="InterPro" id="IPR050260">
    <property type="entry name" value="FAD-bd_OxRdtase"/>
</dbReference>
<dbReference type="SUPFAM" id="SSF51905">
    <property type="entry name" value="FAD/NAD(P)-binding domain"/>
    <property type="match status" value="1"/>
</dbReference>
<dbReference type="InterPro" id="IPR016156">
    <property type="entry name" value="FAD/NAD-linked_Rdtase_dimer_sf"/>
</dbReference>
<dbReference type="PANTHER" id="PTHR43429">
    <property type="entry name" value="PYRIDINE NUCLEOTIDE-DISULFIDE OXIDOREDUCTASE DOMAIN-CONTAINING"/>
    <property type="match status" value="1"/>
</dbReference>
<protein>
    <submittedName>
        <fullName evidence="10">Nadh oxidase</fullName>
    </submittedName>
</protein>
<dbReference type="Gene3D" id="3.50.50.60">
    <property type="entry name" value="FAD/NAD(P)-binding domain"/>
    <property type="match status" value="2"/>
</dbReference>
<dbReference type="Gene3D" id="3.30.390.30">
    <property type="match status" value="1"/>
</dbReference>
<dbReference type="Pfam" id="PF07992">
    <property type="entry name" value="Pyr_redox_2"/>
    <property type="match status" value="1"/>
</dbReference>
<organism evidence="10 11">
    <name type="scientific">Lactiplantibacillus fabifermentans DSM 21115</name>
    <dbReference type="NCBI Taxonomy" id="1413187"/>
    <lineage>
        <taxon>Bacteria</taxon>
        <taxon>Bacillati</taxon>
        <taxon>Bacillota</taxon>
        <taxon>Bacilli</taxon>
        <taxon>Lactobacillales</taxon>
        <taxon>Lactobacillaceae</taxon>
        <taxon>Lactiplantibacillus</taxon>
    </lineage>
</organism>
<dbReference type="PANTHER" id="PTHR43429:SF1">
    <property type="entry name" value="NAD(P)H SULFUR OXIDOREDUCTASE (COA-DEPENDENT)"/>
    <property type="match status" value="1"/>
</dbReference>
<dbReference type="PRINTS" id="PR00368">
    <property type="entry name" value="FADPNR"/>
</dbReference>
<keyword evidence="5" id="KW-0560">Oxidoreductase</keyword>
<evidence type="ECO:0000313" key="10">
    <source>
        <dbReference type="EMBL" id="KRO27966.1"/>
    </source>
</evidence>
<evidence type="ECO:0000256" key="1">
    <source>
        <dbReference type="ARBA" id="ARBA00001974"/>
    </source>
</evidence>
<evidence type="ECO:0000256" key="6">
    <source>
        <dbReference type="ARBA" id="ARBA00023097"/>
    </source>
</evidence>
<dbReference type="InterPro" id="IPR004099">
    <property type="entry name" value="Pyr_nucl-diS_OxRdtase_dimer"/>
</dbReference>
<accession>A0A0R2NQN5</accession>
<dbReference type="InterPro" id="IPR036188">
    <property type="entry name" value="FAD/NAD-bd_sf"/>
</dbReference>
<reference evidence="10 11" key="1">
    <citation type="journal article" date="2015" name="Genome Announc.">
        <title>Expanding the biotechnology potential of lactobacilli through comparative genomics of 213 strains and associated genera.</title>
        <authorList>
            <person name="Sun Z."/>
            <person name="Harris H.M."/>
            <person name="McCann A."/>
            <person name="Guo C."/>
            <person name="Argimon S."/>
            <person name="Zhang W."/>
            <person name="Yang X."/>
            <person name="Jeffery I.B."/>
            <person name="Cooney J.C."/>
            <person name="Kagawa T.F."/>
            <person name="Liu W."/>
            <person name="Song Y."/>
            <person name="Salvetti E."/>
            <person name="Wrobel A."/>
            <person name="Rasinkangas P."/>
            <person name="Parkhill J."/>
            <person name="Rea M.C."/>
            <person name="O'Sullivan O."/>
            <person name="Ritari J."/>
            <person name="Douillard F.P."/>
            <person name="Paul Ross R."/>
            <person name="Yang R."/>
            <person name="Briner A.E."/>
            <person name="Felis G.E."/>
            <person name="de Vos W.M."/>
            <person name="Barrangou R."/>
            <person name="Klaenhammer T.R."/>
            <person name="Caufield P.W."/>
            <person name="Cui Y."/>
            <person name="Zhang H."/>
            <person name="O'Toole P.W."/>
        </authorList>
    </citation>
    <scope>NUCLEOTIDE SEQUENCE [LARGE SCALE GENOMIC DNA]</scope>
    <source>
        <strain evidence="10 11">DSM 21115</strain>
    </source>
</reference>
<gene>
    <name evidence="10" type="ORF">DY78_GL002756</name>
</gene>
<evidence type="ECO:0000256" key="3">
    <source>
        <dbReference type="ARBA" id="ARBA00022630"/>
    </source>
</evidence>
<dbReference type="PRINTS" id="PR00411">
    <property type="entry name" value="PNDRDTASEI"/>
</dbReference>
<dbReference type="EMBL" id="AYGX02000059">
    <property type="protein sequence ID" value="KRO27966.1"/>
    <property type="molecule type" value="Genomic_DNA"/>
</dbReference>
<proteinExistence type="inferred from homology"/>
<name>A0A0R2NQN5_9LACO</name>
<comment type="similarity">
    <text evidence="2">Belongs to the class-III pyridine nucleotide-disulfide oxidoreductase family.</text>
</comment>